<feature type="compositionally biased region" description="Low complexity" evidence="1">
    <location>
        <begin position="39"/>
        <end position="51"/>
    </location>
</feature>
<evidence type="ECO:0000256" key="1">
    <source>
        <dbReference type="SAM" id="MobiDB-lite"/>
    </source>
</evidence>
<feature type="signal peptide" evidence="2">
    <location>
        <begin position="1"/>
        <end position="15"/>
    </location>
</feature>
<feature type="compositionally biased region" description="Basic and acidic residues" evidence="1">
    <location>
        <begin position="18"/>
        <end position="29"/>
    </location>
</feature>
<feature type="chain" id="PRO_5022904071" evidence="2">
    <location>
        <begin position="16"/>
        <end position="185"/>
    </location>
</feature>
<dbReference type="Proteomes" id="UP000324222">
    <property type="component" value="Unassembled WGS sequence"/>
</dbReference>
<protein>
    <submittedName>
        <fullName evidence="3">Uncharacterized protein</fullName>
    </submittedName>
</protein>
<dbReference type="AlphaFoldDB" id="A0A5B7EYS1"/>
<keyword evidence="4" id="KW-1185">Reference proteome</keyword>
<feature type="compositionally biased region" description="Basic and acidic residues" evidence="1">
    <location>
        <begin position="70"/>
        <end position="86"/>
    </location>
</feature>
<dbReference type="OrthoDB" id="6378206at2759"/>
<sequence length="185" mass="21169">MKLGVLCLLLCLASAQKHEATDEASKEADQWTSDEDTSLRAAASHAPSHALSSEEDDDDDLDLDSEEEPREASEKSKVDTEDHYVYEYDDMDDMSRAYGIVRSSPGDGDVPSTSGRKSKTGRRETKRKLPKDLKWEIAEYALQYGTRQAVHHYSQQVGKRISEKKIEKFVRRYQQRQERVEARQN</sequence>
<proteinExistence type="predicted"/>
<reference evidence="3 4" key="1">
    <citation type="submission" date="2019-05" db="EMBL/GenBank/DDBJ databases">
        <title>Another draft genome of Portunus trituberculatus and its Hox gene families provides insights of decapod evolution.</title>
        <authorList>
            <person name="Jeong J.-H."/>
            <person name="Song I."/>
            <person name="Kim S."/>
            <person name="Choi T."/>
            <person name="Kim D."/>
            <person name="Ryu S."/>
            <person name="Kim W."/>
        </authorList>
    </citation>
    <scope>NUCLEOTIDE SEQUENCE [LARGE SCALE GENOMIC DNA]</scope>
    <source>
        <tissue evidence="3">Muscle</tissue>
    </source>
</reference>
<accession>A0A5B7EYS1</accession>
<feature type="compositionally biased region" description="Acidic residues" evidence="1">
    <location>
        <begin position="53"/>
        <end position="69"/>
    </location>
</feature>
<evidence type="ECO:0000313" key="3">
    <source>
        <dbReference type="EMBL" id="MPC39921.1"/>
    </source>
</evidence>
<comment type="caution">
    <text evidence="3">The sequence shown here is derived from an EMBL/GenBank/DDBJ whole genome shotgun (WGS) entry which is preliminary data.</text>
</comment>
<keyword evidence="2" id="KW-0732">Signal</keyword>
<name>A0A5B7EYS1_PORTR</name>
<organism evidence="3 4">
    <name type="scientific">Portunus trituberculatus</name>
    <name type="common">Swimming crab</name>
    <name type="synonym">Neptunus trituberculatus</name>
    <dbReference type="NCBI Taxonomy" id="210409"/>
    <lineage>
        <taxon>Eukaryota</taxon>
        <taxon>Metazoa</taxon>
        <taxon>Ecdysozoa</taxon>
        <taxon>Arthropoda</taxon>
        <taxon>Crustacea</taxon>
        <taxon>Multicrustacea</taxon>
        <taxon>Malacostraca</taxon>
        <taxon>Eumalacostraca</taxon>
        <taxon>Eucarida</taxon>
        <taxon>Decapoda</taxon>
        <taxon>Pleocyemata</taxon>
        <taxon>Brachyura</taxon>
        <taxon>Eubrachyura</taxon>
        <taxon>Portunoidea</taxon>
        <taxon>Portunidae</taxon>
        <taxon>Portuninae</taxon>
        <taxon>Portunus</taxon>
    </lineage>
</organism>
<dbReference type="EMBL" id="VSRR010004521">
    <property type="protein sequence ID" value="MPC39921.1"/>
    <property type="molecule type" value="Genomic_DNA"/>
</dbReference>
<evidence type="ECO:0000313" key="4">
    <source>
        <dbReference type="Proteomes" id="UP000324222"/>
    </source>
</evidence>
<feature type="compositionally biased region" description="Basic residues" evidence="1">
    <location>
        <begin position="116"/>
        <end position="128"/>
    </location>
</feature>
<feature type="region of interest" description="Disordered" evidence="1">
    <location>
        <begin position="18"/>
        <end position="128"/>
    </location>
</feature>
<evidence type="ECO:0000256" key="2">
    <source>
        <dbReference type="SAM" id="SignalP"/>
    </source>
</evidence>
<gene>
    <name evidence="3" type="ORF">E2C01_033474</name>
</gene>